<keyword evidence="3" id="KW-1185">Reference proteome</keyword>
<dbReference type="EMBL" id="VYYT01000112">
    <property type="protein sequence ID" value="KAK2768939.1"/>
    <property type="molecule type" value="Genomic_DNA"/>
</dbReference>
<comment type="caution">
    <text evidence="2">The sequence shown here is derived from an EMBL/GenBank/DDBJ whole genome shotgun (WGS) entry which is preliminary data.</text>
</comment>
<feature type="compositionally biased region" description="Basic and acidic residues" evidence="1">
    <location>
        <begin position="113"/>
        <end position="124"/>
    </location>
</feature>
<feature type="region of interest" description="Disordered" evidence="1">
    <location>
        <begin position="15"/>
        <end position="63"/>
    </location>
</feature>
<dbReference type="AlphaFoldDB" id="A0AAE0D788"/>
<organism evidence="2 3">
    <name type="scientific">Colletotrichum kahawae</name>
    <name type="common">Coffee berry disease fungus</name>
    <dbReference type="NCBI Taxonomy" id="34407"/>
    <lineage>
        <taxon>Eukaryota</taxon>
        <taxon>Fungi</taxon>
        <taxon>Dikarya</taxon>
        <taxon>Ascomycota</taxon>
        <taxon>Pezizomycotina</taxon>
        <taxon>Sordariomycetes</taxon>
        <taxon>Hypocreomycetidae</taxon>
        <taxon>Glomerellales</taxon>
        <taxon>Glomerellaceae</taxon>
        <taxon>Colletotrichum</taxon>
        <taxon>Colletotrichum gloeosporioides species complex</taxon>
    </lineage>
</organism>
<dbReference type="Proteomes" id="UP001281614">
    <property type="component" value="Unassembled WGS sequence"/>
</dbReference>
<reference evidence="2" key="1">
    <citation type="submission" date="2023-02" db="EMBL/GenBank/DDBJ databases">
        <title>Colletotrichum kahawae CIFC_Que2 genome sequencing and assembly.</title>
        <authorList>
            <person name="Baroncelli R."/>
        </authorList>
    </citation>
    <scope>NUCLEOTIDE SEQUENCE</scope>
    <source>
        <strain evidence="2">CIFC_Que2</strain>
    </source>
</reference>
<sequence>MNIRDVANPAAVAGLAGSSGALQDAKRVDMNRPRALRQQTTTSRDSIPRGMRRPQASEVPGPPSWVSRYIEASHSCPSLSLYQRRRTETTREAQTSTMAHGTPTKQRGRRRVLTADDGPRSMRP</sequence>
<accession>A0AAE0D788</accession>
<feature type="compositionally biased region" description="Polar residues" evidence="1">
    <location>
        <begin position="96"/>
        <end position="105"/>
    </location>
</feature>
<evidence type="ECO:0000313" key="3">
    <source>
        <dbReference type="Proteomes" id="UP001281614"/>
    </source>
</evidence>
<name>A0AAE0D788_COLKA</name>
<protein>
    <submittedName>
        <fullName evidence="2">Uncharacterized protein</fullName>
    </submittedName>
</protein>
<evidence type="ECO:0000313" key="2">
    <source>
        <dbReference type="EMBL" id="KAK2768939.1"/>
    </source>
</evidence>
<evidence type="ECO:0000256" key="1">
    <source>
        <dbReference type="SAM" id="MobiDB-lite"/>
    </source>
</evidence>
<feature type="region of interest" description="Disordered" evidence="1">
    <location>
        <begin position="80"/>
        <end position="124"/>
    </location>
</feature>
<proteinExistence type="predicted"/>
<gene>
    <name evidence="2" type="ORF">CKAH01_00546</name>
</gene>